<dbReference type="Proteomes" id="UP000290401">
    <property type="component" value="Unassembled WGS sequence"/>
</dbReference>
<feature type="compositionally biased region" description="Basic and acidic residues" evidence="1">
    <location>
        <begin position="55"/>
        <end position="77"/>
    </location>
</feature>
<evidence type="ECO:0000256" key="1">
    <source>
        <dbReference type="SAM" id="MobiDB-lite"/>
    </source>
</evidence>
<sequence>MATQQPTYQAYSVSKRESQDDFWLCIGAAFPHADGRGLNVVLQALPLDGKIVLRPPRDDKEEQPQQPQRRDNNRSRR</sequence>
<evidence type="ECO:0000313" key="2">
    <source>
        <dbReference type="EMBL" id="RXH12325.1"/>
    </source>
</evidence>
<organism evidence="2 3">
    <name type="scientific">Bradyrhizobium guangzhouense</name>
    <dbReference type="NCBI Taxonomy" id="1325095"/>
    <lineage>
        <taxon>Bacteria</taxon>
        <taxon>Pseudomonadati</taxon>
        <taxon>Pseudomonadota</taxon>
        <taxon>Alphaproteobacteria</taxon>
        <taxon>Hyphomicrobiales</taxon>
        <taxon>Nitrobacteraceae</taxon>
        <taxon>Bradyrhizobium</taxon>
    </lineage>
</organism>
<gene>
    <name evidence="2" type="ORF">EAS56_17610</name>
</gene>
<accession>A0ABY0E4W9</accession>
<evidence type="ECO:0000313" key="3">
    <source>
        <dbReference type="Proteomes" id="UP000290401"/>
    </source>
</evidence>
<feature type="region of interest" description="Disordered" evidence="1">
    <location>
        <begin position="52"/>
        <end position="77"/>
    </location>
</feature>
<name>A0ABY0E4W9_9BRAD</name>
<comment type="caution">
    <text evidence="2">The sequence shown here is derived from an EMBL/GenBank/DDBJ whole genome shotgun (WGS) entry which is preliminary data.</text>
</comment>
<dbReference type="EMBL" id="RDQZ01000013">
    <property type="protein sequence ID" value="RXH12325.1"/>
    <property type="molecule type" value="Genomic_DNA"/>
</dbReference>
<protein>
    <submittedName>
        <fullName evidence="2">Uncharacterized protein</fullName>
    </submittedName>
</protein>
<reference evidence="2 3" key="1">
    <citation type="submission" date="2018-10" db="EMBL/GenBank/DDBJ databases">
        <title>Bradyrhizobium sp. nov., effective nodules isolated from peanut in China.</title>
        <authorList>
            <person name="Li Y."/>
        </authorList>
    </citation>
    <scope>NUCLEOTIDE SEQUENCE [LARGE SCALE GENOMIC DNA]</scope>
    <source>
        <strain evidence="2 3">CCBAU 53426</strain>
    </source>
</reference>
<proteinExistence type="predicted"/>
<keyword evidence="3" id="KW-1185">Reference proteome</keyword>